<evidence type="ECO:0000313" key="2">
    <source>
        <dbReference type="Proteomes" id="UP000709295"/>
    </source>
</evidence>
<name>A0A8J5IHQ7_9STRA</name>
<accession>A0A8J5IHQ7</accession>
<gene>
    <name evidence="1" type="ORF">JG688_00008700</name>
</gene>
<proteinExistence type="predicted"/>
<dbReference type="EMBL" id="JAENGY010000470">
    <property type="protein sequence ID" value="KAG6962234.1"/>
    <property type="molecule type" value="Genomic_DNA"/>
</dbReference>
<dbReference type="AlphaFoldDB" id="A0A8J5IHQ7"/>
<evidence type="ECO:0000313" key="1">
    <source>
        <dbReference type="EMBL" id="KAG6962234.1"/>
    </source>
</evidence>
<sequence>MERATAGRIERARVQHMAYEVVNAVSFGPITVHHLDIVNAGRPDSAPIAVPDDNTTTQAMELDNQREHASSTWSRMLQIECRAYRWRQCRLFSSTSIKCTIQKILPSLQPRLNKH</sequence>
<organism evidence="1 2">
    <name type="scientific">Phytophthora aleatoria</name>
    <dbReference type="NCBI Taxonomy" id="2496075"/>
    <lineage>
        <taxon>Eukaryota</taxon>
        <taxon>Sar</taxon>
        <taxon>Stramenopiles</taxon>
        <taxon>Oomycota</taxon>
        <taxon>Peronosporomycetes</taxon>
        <taxon>Peronosporales</taxon>
        <taxon>Peronosporaceae</taxon>
        <taxon>Phytophthora</taxon>
    </lineage>
</organism>
<keyword evidence="2" id="KW-1185">Reference proteome</keyword>
<dbReference type="Proteomes" id="UP000709295">
    <property type="component" value="Unassembled WGS sequence"/>
</dbReference>
<comment type="caution">
    <text evidence="1">The sequence shown here is derived from an EMBL/GenBank/DDBJ whole genome shotgun (WGS) entry which is preliminary data.</text>
</comment>
<protein>
    <submittedName>
        <fullName evidence="1">Uncharacterized protein</fullName>
    </submittedName>
</protein>
<reference evidence="1" key="1">
    <citation type="submission" date="2021-01" db="EMBL/GenBank/DDBJ databases">
        <title>Phytophthora aleatoria, a newly-described species from Pinus radiata is distinct from Phytophthora cactorum isolates based on comparative genomics.</title>
        <authorList>
            <person name="Mcdougal R."/>
            <person name="Panda P."/>
            <person name="Williams N."/>
            <person name="Studholme D.J."/>
        </authorList>
    </citation>
    <scope>NUCLEOTIDE SEQUENCE</scope>
    <source>
        <strain evidence="1">NZFS 4037</strain>
    </source>
</reference>